<name>A0A498D892_9BACI</name>
<evidence type="ECO:0000259" key="1">
    <source>
        <dbReference type="Pfam" id="PF00082"/>
    </source>
</evidence>
<dbReference type="SUPFAM" id="SSF52743">
    <property type="entry name" value="Subtilisin-like"/>
    <property type="match status" value="1"/>
</dbReference>
<protein>
    <recommendedName>
        <fullName evidence="1">Peptidase S8/S53 domain-containing protein</fullName>
    </recommendedName>
</protein>
<dbReference type="RefSeq" id="WP_121522176.1">
    <property type="nucleotide sequence ID" value="NZ_RCHR01000002.1"/>
</dbReference>
<organism evidence="2 3">
    <name type="scientific">Oceanobacillus piezotolerans</name>
    <dbReference type="NCBI Taxonomy" id="2448030"/>
    <lineage>
        <taxon>Bacteria</taxon>
        <taxon>Bacillati</taxon>
        <taxon>Bacillota</taxon>
        <taxon>Bacilli</taxon>
        <taxon>Bacillales</taxon>
        <taxon>Bacillaceae</taxon>
        <taxon>Oceanobacillus</taxon>
    </lineage>
</organism>
<comment type="caution">
    <text evidence="2">The sequence shown here is derived from an EMBL/GenBank/DDBJ whole genome shotgun (WGS) entry which is preliminary data.</text>
</comment>
<gene>
    <name evidence="2" type="ORF">D8M04_06930</name>
</gene>
<sequence>MSIVSTYLNCSYGIADGKSQAAVTGMLAILKQKYPDQTNKELRDTLTSYVMDLGESGKDTTYGYGMIY</sequence>
<dbReference type="GO" id="GO:0006508">
    <property type="term" value="P:proteolysis"/>
    <property type="evidence" value="ECO:0007669"/>
    <property type="project" value="InterPro"/>
</dbReference>
<dbReference type="AlphaFoldDB" id="A0A498D892"/>
<accession>A0A498D892</accession>
<dbReference type="Gene3D" id="3.40.50.200">
    <property type="entry name" value="Peptidase S8/S53 domain"/>
    <property type="match status" value="1"/>
</dbReference>
<proteinExistence type="predicted"/>
<reference evidence="2 3" key="1">
    <citation type="submission" date="2018-10" db="EMBL/GenBank/DDBJ databases">
        <title>Oceanobacillus sp. YLB-02 draft genome.</title>
        <authorList>
            <person name="Yu L."/>
        </authorList>
    </citation>
    <scope>NUCLEOTIDE SEQUENCE [LARGE SCALE GENOMIC DNA]</scope>
    <source>
        <strain evidence="2 3">YLB-02</strain>
    </source>
</reference>
<dbReference type="InterPro" id="IPR000209">
    <property type="entry name" value="Peptidase_S8/S53_dom"/>
</dbReference>
<keyword evidence="3" id="KW-1185">Reference proteome</keyword>
<dbReference type="InterPro" id="IPR036852">
    <property type="entry name" value="Peptidase_S8/S53_dom_sf"/>
</dbReference>
<dbReference type="OrthoDB" id="9798386at2"/>
<evidence type="ECO:0000313" key="3">
    <source>
        <dbReference type="Proteomes" id="UP000270219"/>
    </source>
</evidence>
<dbReference type="Pfam" id="PF00082">
    <property type="entry name" value="Peptidase_S8"/>
    <property type="match status" value="1"/>
</dbReference>
<dbReference type="Proteomes" id="UP000270219">
    <property type="component" value="Unassembled WGS sequence"/>
</dbReference>
<dbReference type="GO" id="GO:0004252">
    <property type="term" value="F:serine-type endopeptidase activity"/>
    <property type="evidence" value="ECO:0007669"/>
    <property type="project" value="InterPro"/>
</dbReference>
<dbReference type="EMBL" id="RCHR01000002">
    <property type="protein sequence ID" value="RLL46925.1"/>
    <property type="molecule type" value="Genomic_DNA"/>
</dbReference>
<evidence type="ECO:0000313" key="2">
    <source>
        <dbReference type="EMBL" id="RLL46925.1"/>
    </source>
</evidence>
<feature type="domain" description="Peptidase S8/S53" evidence="1">
    <location>
        <begin position="5"/>
        <end position="65"/>
    </location>
</feature>